<protein>
    <submittedName>
        <fullName evidence="2">Aldo/keto reductase</fullName>
    </submittedName>
</protein>
<dbReference type="InterPro" id="IPR053135">
    <property type="entry name" value="AKR2_Oxidoreductase"/>
</dbReference>
<comment type="caution">
    <text evidence="2">The sequence shown here is derived from an EMBL/GenBank/DDBJ whole genome shotgun (WGS) entry which is preliminary data.</text>
</comment>
<dbReference type="InterPro" id="IPR036812">
    <property type="entry name" value="NAD(P)_OxRdtase_dom_sf"/>
</dbReference>
<sequence>MMAAEELYSFSRIGFGCSRLGSIGSAKGSDPAELLNIALQGGINVFDTADIYGQGESERILAEQLRGANNINIITKAGQYFPWYWRALRPAKAAAKELMRYSGAFEAAIAASRAGKLPTDFSTDRMHKCLDGSLKRLSPLPVEIFMLHGPSAETTSSPVLQRALREMLELGLVRRIGVACDNEDAAVAAVKGNVFSVIQVPISYENSRFISCARAAREAGKVVIAREVLGGIRAVGAPVMQEPEVIDRITKPLLAGWADVTLIGTSNAKRLKSLLLCLGESGFL</sequence>
<dbReference type="PANTHER" id="PTHR43312">
    <property type="entry name" value="D-THREO-ALDOSE 1-DEHYDROGENASE"/>
    <property type="match status" value="1"/>
</dbReference>
<gene>
    <name evidence="2" type="ORF">QWZ18_25565</name>
</gene>
<proteinExistence type="predicted"/>
<dbReference type="Pfam" id="PF00248">
    <property type="entry name" value="Aldo_ket_red"/>
    <property type="match status" value="1"/>
</dbReference>
<evidence type="ECO:0000259" key="1">
    <source>
        <dbReference type="Pfam" id="PF00248"/>
    </source>
</evidence>
<organism evidence="2 3">
    <name type="scientific">Methylobacterium longum</name>
    <dbReference type="NCBI Taxonomy" id="767694"/>
    <lineage>
        <taxon>Bacteria</taxon>
        <taxon>Pseudomonadati</taxon>
        <taxon>Pseudomonadota</taxon>
        <taxon>Alphaproteobacteria</taxon>
        <taxon>Hyphomicrobiales</taxon>
        <taxon>Methylobacteriaceae</taxon>
        <taxon>Methylobacterium</taxon>
    </lineage>
</organism>
<name>A0ABT8AXB7_9HYPH</name>
<dbReference type="Proteomes" id="UP001244297">
    <property type="component" value="Unassembled WGS sequence"/>
</dbReference>
<dbReference type="InterPro" id="IPR023210">
    <property type="entry name" value="NADP_OxRdtase_dom"/>
</dbReference>
<dbReference type="PANTHER" id="PTHR43312:SF1">
    <property type="entry name" value="NADP-DEPENDENT OXIDOREDUCTASE DOMAIN-CONTAINING PROTEIN"/>
    <property type="match status" value="1"/>
</dbReference>
<accession>A0ABT8AXB7</accession>
<keyword evidence="3" id="KW-1185">Reference proteome</keyword>
<dbReference type="EMBL" id="JAUFPT010000090">
    <property type="protein sequence ID" value="MDN3573959.1"/>
    <property type="molecule type" value="Genomic_DNA"/>
</dbReference>
<dbReference type="SUPFAM" id="SSF51430">
    <property type="entry name" value="NAD(P)-linked oxidoreductase"/>
    <property type="match status" value="1"/>
</dbReference>
<dbReference type="Gene3D" id="3.20.20.100">
    <property type="entry name" value="NADP-dependent oxidoreductase domain"/>
    <property type="match status" value="1"/>
</dbReference>
<evidence type="ECO:0000313" key="2">
    <source>
        <dbReference type="EMBL" id="MDN3573959.1"/>
    </source>
</evidence>
<reference evidence="3" key="1">
    <citation type="journal article" date="2019" name="Int. J. Syst. Evol. Microbiol.">
        <title>The Global Catalogue of Microorganisms (GCM) 10K type strain sequencing project: providing services to taxonomists for standard genome sequencing and annotation.</title>
        <authorList>
            <consortium name="The Broad Institute Genomics Platform"/>
            <consortium name="The Broad Institute Genome Sequencing Center for Infectious Disease"/>
            <person name="Wu L."/>
            <person name="Ma J."/>
        </authorList>
    </citation>
    <scope>NUCLEOTIDE SEQUENCE [LARGE SCALE GENOMIC DNA]</scope>
    <source>
        <strain evidence="3">CECT 7806</strain>
    </source>
</reference>
<dbReference type="RefSeq" id="WP_238293837.1">
    <property type="nucleotide sequence ID" value="NZ_BPQS01000081.1"/>
</dbReference>
<evidence type="ECO:0000313" key="3">
    <source>
        <dbReference type="Proteomes" id="UP001244297"/>
    </source>
</evidence>
<feature type="domain" description="NADP-dependent oxidoreductase" evidence="1">
    <location>
        <begin position="12"/>
        <end position="230"/>
    </location>
</feature>